<feature type="region of interest" description="Disordered" evidence="1">
    <location>
        <begin position="1"/>
        <end position="26"/>
    </location>
</feature>
<dbReference type="EMBL" id="FQ312004">
    <property type="protein sequence ID" value="CBW21450.1"/>
    <property type="molecule type" value="Genomic_DNA"/>
</dbReference>
<evidence type="ECO:0000313" key="2">
    <source>
        <dbReference type="EMBL" id="CBW21450.1"/>
    </source>
</evidence>
<dbReference type="PATRIC" id="fig|862962.3.peg.902"/>
<proteinExistence type="predicted"/>
<feature type="compositionally biased region" description="Basic and acidic residues" evidence="1">
    <location>
        <begin position="12"/>
        <end position="26"/>
    </location>
</feature>
<accession>E1WLT6</accession>
<protein>
    <submittedName>
        <fullName evidence="2">Uncharacterized protein</fullName>
    </submittedName>
</protein>
<dbReference type="HOGENOM" id="CLU_2986963_0_0_10"/>
<dbReference type="Proteomes" id="UP000008560">
    <property type="component" value="Chromosome"/>
</dbReference>
<organism evidence="2 3">
    <name type="scientific">Bacteroides fragilis (strain 638R)</name>
    <dbReference type="NCBI Taxonomy" id="862962"/>
    <lineage>
        <taxon>Bacteria</taxon>
        <taxon>Pseudomonadati</taxon>
        <taxon>Bacteroidota</taxon>
        <taxon>Bacteroidia</taxon>
        <taxon>Bacteroidales</taxon>
        <taxon>Bacteroidaceae</taxon>
        <taxon>Bacteroides</taxon>
    </lineage>
</organism>
<feature type="compositionally biased region" description="Polar residues" evidence="1">
    <location>
        <begin position="1"/>
        <end position="10"/>
    </location>
</feature>
<dbReference type="AlphaFoldDB" id="E1WLT6"/>
<evidence type="ECO:0000256" key="1">
    <source>
        <dbReference type="SAM" id="MobiDB-lite"/>
    </source>
</evidence>
<sequence>MLLPQTNVSKLTMEDKSSIPGRKDGKKRENIDLKELYQLYNEIDSYISQRYNELFGL</sequence>
<reference evidence="2 3" key="1">
    <citation type="journal article" date="2010" name="Microbiology">
        <title>Twenty-eight divergent polysaccharide loci specifying within- and amongst-strain capsule diversity in three strains of Bacteroides fragilis.</title>
        <authorList>
            <person name="Patrick S."/>
            <person name="Blakely G.W."/>
            <person name="Houston S."/>
            <person name="Moore J."/>
            <person name="Abratt V.R."/>
            <person name="Bertalan M."/>
            <person name="Cerdeno-Tarraga A.M."/>
            <person name="Quail M.A."/>
            <person name="Corton N."/>
            <person name="Corton C."/>
            <person name="Bignell A."/>
            <person name="Barron A."/>
            <person name="Clark L."/>
            <person name="Bentley S.D."/>
            <person name="Parkhill J."/>
        </authorList>
    </citation>
    <scope>NUCLEOTIDE SEQUENCE [LARGE SCALE GENOMIC DNA]</scope>
    <source>
        <strain evidence="2 3">638R</strain>
    </source>
</reference>
<dbReference type="KEGG" id="bfg:BF638R_0879"/>
<gene>
    <name evidence="2" type="ordered locus">BF638R_0879</name>
</gene>
<name>E1WLT6_BACF6</name>
<evidence type="ECO:0000313" key="3">
    <source>
        <dbReference type="Proteomes" id="UP000008560"/>
    </source>
</evidence>